<dbReference type="AlphaFoldDB" id="A0A392S3L9"/>
<dbReference type="EMBL" id="LXQA010318287">
    <property type="protein sequence ID" value="MCI43503.1"/>
    <property type="molecule type" value="Genomic_DNA"/>
</dbReference>
<evidence type="ECO:0000313" key="2">
    <source>
        <dbReference type="Proteomes" id="UP000265520"/>
    </source>
</evidence>
<protein>
    <submittedName>
        <fullName evidence="1">Uncharacterized protein</fullName>
    </submittedName>
</protein>
<dbReference type="Proteomes" id="UP000265520">
    <property type="component" value="Unassembled WGS sequence"/>
</dbReference>
<accession>A0A392S3L9</accession>
<keyword evidence="2" id="KW-1185">Reference proteome</keyword>
<proteinExistence type="predicted"/>
<name>A0A392S3L9_9FABA</name>
<reference evidence="1 2" key="1">
    <citation type="journal article" date="2018" name="Front. Plant Sci.">
        <title>Red Clover (Trifolium pratense) and Zigzag Clover (T. medium) - A Picture of Genomic Similarities and Differences.</title>
        <authorList>
            <person name="Dluhosova J."/>
            <person name="Istvanek J."/>
            <person name="Nedelnik J."/>
            <person name="Repkova J."/>
        </authorList>
    </citation>
    <scope>NUCLEOTIDE SEQUENCE [LARGE SCALE GENOMIC DNA]</scope>
    <source>
        <strain evidence="2">cv. 10/8</strain>
        <tissue evidence="1">Leaf</tissue>
    </source>
</reference>
<comment type="caution">
    <text evidence="1">The sequence shown here is derived from an EMBL/GenBank/DDBJ whole genome shotgun (WGS) entry which is preliminary data.</text>
</comment>
<sequence length="63" mass="7463">MGDEIKQPPVPNPEQMEEEKSTTYIAIITIQHIAILRTFLTVEWVKFMRNLSTMIMLDPYYMD</sequence>
<evidence type="ECO:0000313" key="1">
    <source>
        <dbReference type="EMBL" id="MCI43503.1"/>
    </source>
</evidence>
<organism evidence="1 2">
    <name type="scientific">Trifolium medium</name>
    <dbReference type="NCBI Taxonomy" id="97028"/>
    <lineage>
        <taxon>Eukaryota</taxon>
        <taxon>Viridiplantae</taxon>
        <taxon>Streptophyta</taxon>
        <taxon>Embryophyta</taxon>
        <taxon>Tracheophyta</taxon>
        <taxon>Spermatophyta</taxon>
        <taxon>Magnoliopsida</taxon>
        <taxon>eudicotyledons</taxon>
        <taxon>Gunneridae</taxon>
        <taxon>Pentapetalae</taxon>
        <taxon>rosids</taxon>
        <taxon>fabids</taxon>
        <taxon>Fabales</taxon>
        <taxon>Fabaceae</taxon>
        <taxon>Papilionoideae</taxon>
        <taxon>50 kb inversion clade</taxon>
        <taxon>NPAAA clade</taxon>
        <taxon>Hologalegina</taxon>
        <taxon>IRL clade</taxon>
        <taxon>Trifolieae</taxon>
        <taxon>Trifolium</taxon>
    </lineage>
</organism>